<feature type="compositionally biased region" description="Low complexity" evidence="1">
    <location>
        <begin position="153"/>
        <end position="175"/>
    </location>
</feature>
<dbReference type="InterPro" id="IPR032389">
    <property type="entry name" value="GspB_C"/>
</dbReference>
<feature type="compositionally biased region" description="Low complexity" evidence="1">
    <location>
        <begin position="114"/>
        <end position="132"/>
    </location>
</feature>
<reference evidence="4 5" key="1">
    <citation type="submission" date="2019-12" db="EMBL/GenBank/DDBJ databases">
        <title>Comparative genomics gives insights into the taxonomy of the Azoarcus-Aromatoleum group and reveals separate origins of nif in the plant-associated Azoarcus and non-plant-associated Aromatoleum sub-groups.</title>
        <authorList>
            <person name="Lafos M."/>
            <person name="Maluk M."/>
            <person name="Batista M."/>
            <person name="Junghare M."/>
            <person name="Carmona M."/>
            <person name="Faoro H."/>
            <person name="Cruz L.M."/>
            <person name="Battistoni F."/>
            <person name="De Souza E."/>
            <person name="Pedrosa F."/>
            <person name="Chen W.-M."/>
            <person name="Poole P.S."/>
            <person name="Dixon R.A."/>
            <person name="James E.K."/>
        </authorList>
    </citation>
    <scope>NUCLEOTIDE SEQUENCE [LARGE SCALE GENOMIC DNA]</scope>
    <source>
        <strain evidence="4 5">22Lin</strain>
    </source>
</reference>
<keyword evidence="2" id="KW-0812">Transmembrane</keyword>
<protein>
    <submittedName>
        <fullName evidence="4">GspB domain-containing protein</fullName>
    </submittedName>
</protein>
<evidence type="ECO:0000256" key="2">
    <source>
        <dbReference type="SAM" id="Phobius"/>
    </source>
</evidence>
<organism evidence="4 5">
    <name type="scientific">Aromatoleum diolicum</name>
    <dbReference type="NCBI Taxonomy" id="75796"/>
    <lineage>
        <taxon>Bacteria</taxon>
        <taxon>Pseudomonadati</taxon>
        <taxon>Pseudomonadota</taxon>
        <taxon>Betaproteobacteria</taxon>
        <taxon>Rhodocyclales</taxon>
        <taxon>Rhodocyclaceae</taxon>
        <taxon>Aromatoleum</taxon>
    </lineage>
</organism>
<comment type="caution">
    <text evidence="4">The sequence shown here is derived from an EMBL/GenBank/DDBJ whole genome shotgun (WGS) entry which is preliminary data.</text>
</comment>
<feature type="transmembrane region" description="Helical" evidence="2">
    <location>
        <begin position="42"/>
        <end position="61"/>
    </location>
</feature>
<evidence type="ECO:0000313" key="4">
    <source>
        <dbReference type="EMBL" id="NMG74134.1"/>
    </source>
</evidence>
<keyword evidence="2" id="KW-0472">Membrane</keyword>
<evidence type="ECO:0000313" key="5">
    <source>
        <dbReference type="Proteomes" id="UP000648984"/>
    </source>
</evidence>
<feature type="compositionally biased region" description="Low complexity" evidence="1">
    <location>
        <begin position="211"/>
        <end position="233"/>
    </location>
</feature>
<keyword evidence="5" id="KW-1185">Reference proteome</keyword>
<dbReference type="RefSeq" id="WP_169259290.1">
    <property type="nucleotide sequence ID" value="NZ_WTVQ01000006.1"/>
</dbReference>
<sequence>MSYILEALQKSEHARQQGKVPDLSTVPVTTMGMHGETTSGRLRYVLAAFAITLIAAILGWWRPWQERPAPQSGFAQQATAVQRPATADQAPVAQDQMAAPLPPALQPGEPPQPARAAVQPAAPAPVSIEPIVPSSPPANPGPPRVTRATQTLAPDAPASPAAHPPASVTPAPVVAENPRPAASPGAPMRTVQTPAEPRRAANPQRAPDARSVPAAPSIPTAAAPAKPTSAPVPTRAPTERILSVHELPAAVRSGLPRLSVSGYSYSDEPGKRIAVINDRLLQEGEEAEPGVTLTAIAGDGVVLEFHGYRFRP</sequence>
<accession>A0ABX1Q6Z9</accession>
<feature type="domain" description="Type II secretion system protein GspB C-terminal" evidence="3">
    <location>
        <begin position="255"/>
        <end position="311"/>
    </location>
</feature>
<dbReference type="EMBL" id="WTVQ01000006">
    <property type="protein sequence ID" value="NMG74134.1"/>
    <property type="molecule type" value="Genomic_DNA"/>
</dbReference>
<feature type="region of interest" description="Disordered" evidence="1">
    <location>
        <begin position="71"/>
        <end position="235"/>
    </location>
</feature>
<dbReference type="Proteomes" id="UP000648984">
    <property type="component" value="Unassembled WGS sequence"/>
</dbReference>
<feature type="compositionally biased region" description="Pro residues" evidence="1">
    <location>
        <begin position="100"/>
        <end position="113"/>
    </location>
</feature>
<proteinExistence type="predicted"/>
<name>A0ABX1Q6Z9_9RHOO</name>
<feature type="compositionally biased region" description="Pro residues" evidence="1">
    <location>
        <begin position="133"/>
        <end position="143"/>
    </location>
</feature>
<evidence type="ECO:0000259" key="3">
    <source>
        <dbReference type="Pfam" id="PF16537"/>
    </source>
</evidence>
<keyword evidence="2" id="KW-1133">Transmembrane helix</keyword>
<gene>
    <name evidence="4" type="ORF">GPA25_05125</name>
</gene>
<dbReference type="Pfam" id="PF16537">
    <property type="entry name" value="T2SSB"/>
    <property type="match status" value="1"/>
</dbReference>
<evidence type="ECO:0000256" key="1">
    <source>
        <dbReference type="SAM" id="MobiDB-lite"/>
    </source>
</evidence>